<dbReference type="Pfam" id="PF13676">
    <property type="entry name" value="TIR_2"/>
    <property type="match status" value="1"/>
</dbReference>
<gene>
    <name evidence="2" type="ORF">HaLaN_01892</name>
</gene>
<dbReference type="EMBL" id="BLLF01000076">
    <property type="protein sequence ID" value="GFH07132.1"/>
    <property type="molecule type" value="Genomic_DNA"/>
</dbReference>
<dbReference type="PROSITE" id="PS50104">
    <property type="entry name" value="TIR"/>
    <property type="match status" value="1"/>
</dbReference>
<feature type="non-terminal residue" evidence="2">
    <location>
        <position position="1"/>
    </location>
</feature>
<sequence length="167" mass="18470">MVELEARLGEITFVVSPAQGGAQLFLSYRVPETGRKGDRTVLKLKSALESHGYSVFVDESGGASWVQTIQVAITDCQVFIPVCSKTYGDTKWTLRELHAADEANKEILPIWHSGDYPPKPVSMYLGNLQRLPRGSQPLKQANFQSLVSDLVAAIKKGLALDQRRTRI</sequence>
<dbReference type="InterPro" id="IPR035897">
    <property type="entry name" value="Toll_tir_struct_dom_sf"/>
</dbReference>
<accession>A0A699YVR6</accession>
<proteinExistence type="predicted"/>
<feature type="domain" description="TIR" evidence="1">
    <location>
        <begin position="20"/>
        <end position="158"/>
    </location>
</feature>
<dbReference type="SUPFAM" id="SSF52200">
    <property type="entry name" value="Toll/Interleukin receptor TIR domain"/>
    <property type="match status" value="1"/>
</dbReference>
<evidence type="ECO:0000313" key="3">
    <source>
        <dbReference type="Proteomes" id="UP000485058"/>
    </source>
</evidence>
<protein>
    <submittedName>
        <fullName evidence="2">TIR domain-containing protein</fullName>
    </submittedName>
</protein>
<dbReference type="GO" id="GO:0007165">
    <property type="term" value="P:signal transduction"/>
    <property type="evidence" value="ECO:0007669"/>
    <property type="project" value="InterPro"/>
</dbReference>
<evidence type="ECO:0000313" key="2">
    <source>
        <dbReference type="EMBL" id="GFH07132.1"/>
    </source>
</evidence>
<dbReference type="InterPro" id="IPR000157">
    <property type="entry name" value="TIR_dom"/>
</dbReference>
<name>A0A699YVR6_HAELA</name>
<evidence type="ECO:0000259" key="1">
    <source>
        <dbReference type="PROSITE" id="PS50104"/>
    </source>
</evidence>
<dbReference type="AlphaFoldDB" id="A0A699YVR6"/>
<comment type="caution">
    <text evidence="2">The sequence shown here is derived from an EMBL/GenBank/DDBJ whole genome shotgun (WGS) entry which is preliminary data.</text>
</comment>
<dbReference type="Gene3D" id="3.40.50.10140">
    <property type="entry name" value="Toll/interleukin-1 receptor homology (TIR) domain"/>
    <property type="match status" value="1"/>
</dbReference>
<organism evidence="2 3">
    <name type="scientific">Haematococcus lacustris</name>
    <name type="common">Green alga</name>
    <name type="synonym">Haematococcus pluvialis</name>
    <dbReference type="NCBI Taxonomy" id="44745"/>
    <lineage>
        <taxon>Eukaryota</taxon>
        <taxon>Viridiplantae</taxon>
        <taxon>Chlorophyta</taxon>
        <taxon>core chlorophytes</taxon>
        <taxon>Chlorophyceae</taxon>
        <taxon>CS clade</taxon>
        <taxon>Chlamydomonadales</taxon>
        <taxon>Haematococcaceae</taxon>
        <taxon>Haematococcus</taxon>
    </lineage>
</organism>
<reference evidence="2 3" key="1">
    <citation type="submission" date="2020-02" db="EMBL/GenBank/DDBJ databases">
        <title>Draft genome sequence of Haematococcus lacustris strain NIES-144.</title>
        <authorList>
            <person name="Morimoto D."/>
            <person name="Nakagawa S."/>
            <person name="Yoshida T."/>
            <person name="Sawayama S."/>
        </authorList>
    </citation>
    <scope>NUCLEOTIDE SEQUENCE [LARGE SCALE GENOMIC DNA]</scope>
    <source>
        <strain evidence="2 3">NIES-144</strain>
    </source>
</reference>
<keyword evidence="3" id="KW-1185">Reference proteome</keyword>
<dbReference type="Proteomes" id="UP000485058">
    <property type="component" value="Unassembled WGS sequence"/>
</dbReference>